<dbReference type="Gene3D" id="1.10.260.40">
    <property type="entry name" value="lambda repressor-like DNA-binding domains"/>
    <property type="match status" value="1"/>
</dbReference>
<dbReference type="Pfam" id="PF01381">
    <property type="entry name" value="HTH_3"/>
    <property type="match status" value="1"/>
</dbReference>
<feature type="domain" description="HTH cro/C1-type" evidence="1">
    <location>
        <begin position="22"/>
        <end position="72"/>
    </location>
</feature>
<evidence type="ECO:0000313" key="2">
    <source>
        <dbReference type="EMBL" id="PLU06868.1"/>
    </source>
</evidence>
<dbReference type="EMBL" id="CABFNB010000023">
    <property type="protein sequence ID" value="VTZ59692.1"/>
    <property type="molecule type" value="Genomic_DNA"/>
</dbReference>
<sequence>MRRSQADKDADAALGTNICRFREISGISQKELGDAIGVTFQQVRKYESGKDRISSKKLVETARTIGCDLNSLYAGIGIDDATLAFLDHSRAALKLAANFDGIASSEERAAIALLLAGSPPKKNKPQFRRWAIGTPAARP</sequence>
<protein>
    <submittedName>
        <fullName evidence="2 3">Transcriptional regulator</fullName>
    </submittedName>
</protein>
<organism evidence="3">
    <name type="scientific">Sinorhizobium medicae</name>
    <dbReference type="NCBI Taxonomy" id="110321"/>
    <lineage>
        <taxon>Bacteria</taxon>
        <taxon>Pseudomonadati</taxon>
        <taxon>Pseudomonadota</taxon>
        <taxon>Alphaproteobacteria</taxon>
        <taxon>Hyphomicrobiales</taxon>
        <taxon>Rhizobiaceae</taxon>
        <taxon>Sinorhizobium/Ensifer group</taxon>
        <taxon>Sinorhizobium</taxon>
    </lineage>
</organism>
<dbReference type="SUPFAM" id="SSF47413">
    <property type="entry name" value="lambda repressor-like DNA-binding domains"/>
    <property type="match status" value="1"/>
</dbReference>
<dbReference type="GeneID" id="61614883"/>
<dbReference type="SMART" id="SM00530">
    <property type="entry name" value="HTH_XRE"/>
    <property type="match status" value="1"/>
</dbReference>
<dbReference type="Proteomes" id="UP001190825">
    <property type="component" value="Unassembled WGS sequence"/>
</dbReference>
<dbReference type="AlphaFoldDB" id="A0A508WQU3"/>
<keyword evidence="4" id="KW-1185">Reference proteome</keyword>
<dbReference type="Proteomes" id="UP000507954">
    <property type="component" value="Unassembled WGS sequence"/>
</dbReference>
<evidence type="ECO:0000259" key="1">
    <source>
        <dbReference type="PROSITE" id="PS50943"/>
    </source>
</evidence>
<reference evidence="3" key="3">
    <citation type="submission" date="2019-06" db="EMBL/GenBank/DDBJ databases">
        <authorList>
            <person name="Le Quere A."/>
            <person name="Colella S."/>
        </authorList>
    </citation>
    <scope>NUCLEOTIDE SEQUENCE</scope>
    <source>
        <strain evidence="3">EmedicaeMD41</strain>
    </source>
</reference>
<reference evidence="2" key="1">
    <citation type="submission" date="2017-04" db="EMBL/GenBank/DDBJ databases">
        <authorList>
            <person name="Porter S."/>
            <person name="Friesen M.L."/>
            <person name="Faber-Hammond J."/>
        </authorList>
    </citation>
    <scope>NUCLEOTIDE SEQUENCE</scope>
    <source>
        <strain evidence="2">Str16</strain>
    </source>
</reference>
<dbReference type="EMBL" id="NBUC01000046">
    <property type="protein sequence ID" value="PLU06868.1"/>
    <property type="molecule type" value="Genomic_DNA"/>
</dbReference>
<dbReference type="GO" id="GO:0003677">
    <property type="term" value="F:DNA binding"/>
    <property type="evidence" value="ECO:0007669"/>
    <property type="project" value="InterPro"/>
</dbReference>
<reference evidence="2 4" key="2">
    <citation type="journal article" date="2018" name="FEMS Microbiol. Ecol.">
        <title>Co-invading symbiotic mutualists of Medicago polymorpha retain high ancestral diversity and contain diverse accessory genomes.</title>
        <authorList>
            <person name="Porter S.S."/>
            <person name="Faber-Hammond J.J."/>
            <person name="Friesen M.L."/>
        </authorList>
    </citation>
    <scope>NUCLEOTIDE SEQUENCE [LARGE SCALE GENOMIC DNA]</scope>
    <source>
        <strain evidence="2 4">Str16</strain>
    </source>
</reference>
<dbReference type="PROSITE" id="PS50943">
    <property type="entry name" value="HTH_CROC1"/>
    <property type="match status" value="1"/>
</dbReference>
<name>A0A508WQU3_9HYPH</name>
<accession>A0A508WQU3</accession>
<dbReference type="InterPro" id="IPR010982">
    <property type="entry name" value="Lambda_DNA-bd_dom_sf"/>
</dbReference>
<dbReference type="CDD" id="cd00093">
    <property type="entry name" value="HTH_XRE"/>
    <property type="match status" value="1"/>
</dbReference>
<dbReference type="RefSeq" id="WP_011970860.1">
    <property type="nucleotide sequence ID" value="NZ_CABFNB010000023.1"/>
</dbReference>
<evidence type="ECO:0000313" key="4">
    <source>
        <dbReference type="Proteomes" id="UP001190825"/>
    </source>
</evidence>
<gene>
    <name evidence="2" type="ORF">BMJ33_05585</name>
    <name evidence="3" type="ORF">EMEDMD4_1190026</name>
</gene>
<dbReference type="InterPro" id="IPR001387">
    <property type="entry name" value="Cro/C1-type_HTH"/>
</dbReference>
<evidence type="ECO:0000313" key="3">
    <source>
        <dbReference type="EMBL" id="VTZ59692.1"/>
    </source>
</evidence>
<dbReference type="OMA" id="MPDPVDI"/>
<proteinExistence type="predicted"/>